<organism evidence="6 7">
    <name type="scientific">Diabrotica balteata</name>
    <name type="common">Banded cucumber beetle</name>
    <dbReference type="NCBI Taxonomy" id="107213"/>
    <lineage>
        <taxon>Eukaryota</taxon>
        <taxon>Metazoa</taxon>
        <taxon>Ecdysozoa</taxon>
        <taxon>Arthropoda</taxon>
        <taxon>Hexapoda</taxon>
        <taxon>Insecta</taxon>
        <taxon>Pterygota</taxon>
        <taxon>Neoptera</taxon>
        <taxon>Endopterygota</taxon>
        <taxon>Coleoptera</taxon>
        <taxon>Polyphaga</taxon>
        <taxon>Cucujiformia</taxon>
        <taxon>Chrysomeloidea</taxon>
        <taxon>Chrysomelidae</taxon>
        <taxon>Galerucinae</taxon>
        <taxon>Diabroticina</taxon>
        <taxon>Diabroticites</taxon>
        <taxon>Diabrotica</taxon>
    </lineage>
</organism>
<dbReference type="InterPro" id="IPR038765">
    <property type="entry name" value="Papain-like_cys_pep_sf"/>
</dbReference>
<protein>
    <recommendedName>
        <fullName evidence="5">Ubiquitin-like protease family profile domain-containing protein</fullName>
    </recommendedName>
</protein>
<feature type="domain" description="Ubiquitin-like protease family profile" evidence="5">
    <location>
        <begin position="12"/>
        <end position="174"/>
    </location>
</feature>
<dbReference type="PROSITE" id="PS50600">
    <property type="entry name" value="ULP_PROTEASE"/>
    <property type="match status" value="1"/>
</dbReference>
<dbReference type="AlphaFoldDB" id="A0A9N9SRM6"/>
<dbReference type="GO" id="GO:0006508">
    <property type="term" value="P:proteolysis"/>
    <property type="evidence" value="ECO:0007669"/>
    <property type="project" value="UniProtKB-KW"/>
</dbReference>
<keyword evidence="3" id="KW-0378">Hydrolase</keyword>
<dbReference type="InterPro" id="IPR003653">
    <property type="entry name" value="Peptidase_C48_C"/>
</dbReference>
<dbReference type="Proteomes" id="UP001153709">
    <property type="component" value="Chromosome 1"/>
</dbReference>
<accession>A0A9N9SRM6</accession>
<evidence type="ECO:0000256" key="3">
    <source>
        <dbReference type="ARBA" id="ARBA00022801"/>
    </source>
</evidence>
<dbReference type="PANTHER" id="PTHR46468">
    <property type="entry name" value="SENTRIN-SPECIFIC PROTEASE 8"/>
    <property type="match status" value="1"/>
</dbReference>
<dbReference type="GO" id="GO:0000338">
    <property type="term" value="P:protein deneddylation"/>
    <property type="evidence" value="ECO:0007669"/>
    <property type="project" value="TreeGrafter"/>
</dbReference>
<dbReference type="Pfam" id="PF02902">
    <property type="entry name" value="Peptidase_C48"/>
    <property type="match status" value="1"/>
</dbReference>
<keyword evidence="4" id="KW-0788">Thiol protease</keyword>
<dbReference type="EMBL" id="OU898276">
    <property type="protein sequence ID" value="CAG9828034.1"/>
    <property type="molecule type" value="Genomic_DNA"/>
</dbReference>
<evidence type="ECO:0000259" key="5">
    <source>
        <dbReference type="PROSITE" id="PS50600"/>
    </source>
</evidence>
<comment type="similarity">
    <text evidence="1">Belongs to the peptidase C48 family.</text>
</comment>
<evidence type="ECO:0000256" key="2">
    <source>
        <dbReference type="ARBA" id="ARBA00022670"/>
    </source>
</evidence>
<dbReference type="InterPro" id="IPR044613">
    <property type="entry name" value="Nep1/2-like"/>
</dbReference>
<dbReference type="SUPFAM" id="SSF54001">
    <property type="entry name" value="Cysteine proteinases"/>
    <property type="match status" value="1"/>
</dbReference>
<dbReference type="PANTHER" id="PTHR46468:SF1">
    <property type="entry name" value="SENTRIN-SPECIFIC PROTEASE 8"/>
    <property type="match status" value="1"/>
</dbReference>
<evidence type="ECO:0000313" key="7">
    <source>
        <dbReference type="Proteomes" id="UP001153709"/>
    </source>
</evidence>
<evidence type="ECO:0000313" key="6">
    <source>
        <dbReference type="EMBL" id="CAG9828034.1"/>
    </source>
</evidence>
<keyword evidence="7" id="KW-1185">Reference proteome</keyword>
<reference evidence="6" key="1">
    <citation type="submission" date="2022-01" db="EMBL/GenBank/DDBJ databases">
        <authorList>
            <person name="King R."/>
        </authorList>
    </citation>
    <scope>NUCLEOTIDE SEQUENCE</scope>
</reference>
<sequence>MTDNIVLSYKESLLRTSDVELLKGPFWLNDTIISFYFEYLESDLFKGCSHLLFVSPEVTQCIKVSPQSEIKVFLEPLIDSTQRDFIFFALNDNEMIDSSGGSHWSLLVFSRPERVVFHYDSSQGCNYGQALDLGEKILKYFSLPIQEKVHNVPCLQQTNGYDCGVHLLCNAEQLASYAGHYGRLTGCPKLTHEKVNSMRWEILDIIDRLRDYGRVN</sequence>
<gene>
    <name evidence="6" type="ORF">DIABBA_LOCUS1983</name>
</gene>
<evidence type="ECO:0000256" key="4">
    <source>
        <dbReference type="ARBA" id="ARBA00022807"/>
    </source>
</evidence>
<dbReference type="Gene3D" id="3.40.395.10">
    <property type="entry name" value="Adenoviral Proteinase, Chain A"/>
    <property type="match status" value="1"/>
</dbReference>
<evidence type="ECO:0000256" key="1">
    <source>
        <dbReference type="ARBA" id="ARBA00005234"/>
    </source>
</evidence>
<name>A0A9N9SRM6_DIABA</name>
<proteinExistence type="inferred from homology"/>
<dbReference type="GO" id="GO:0019784">
    <property type="term" value="F:deNEDDylase activity"/>
    <property type="evidence" value="ECO:0007669"/>
    <property type="project" value="InterPro"/>
</dbReference>
<keyword evidence="2" id="KW-0645">Protease</keyword>
<dbReference type="OrthoDB" id="5065855at2759"/>
<dbReference type="GO" id="GO:0008234">
    <property type="term" value="F:cysteine-type peptidase activity"/>
    <property type="evidence" value="ECO:0007669"/>
    <property type="project" value="UniProtKB-KW"/>
</dbReference>